<keyword evidence="2" id="KW-0963">Cytoplasm</keyword>
<dbReference type="Pfam" id="PF23390">
    <property type="entry name" value="Beta-prop_WDR35_2nd"/>
    <property type="match status" value="1"/>
</dbReference>
<dbReference type="SMART" id="SM00028">
    <property type="entry name" value="TPR"/>
    <property type="match status" value="2"/>
</dbReference>
<keyword evidence="8" id="KW-0966">Cell projection</keyword>
<evidence type="ECO:0000256" key="2">
    <source>
        <dbReference type="ARBA" id="ARBA00022490"/>
    </source>
</evidence>
<sequence>MDLCAYTKNTLLYGFNKSDSFNFTLVYFNYVLRQKRIHNVYNVINISGDNGFFAIFSKETNGINSNCVITVTDTIGVFISVTSITFMPIYFAMHGDIIACADQSSIVIWNFQRETEPLIKTFSNIIGKIVGDNKSNSDANSSDITDDQIKDKDNKSKNEPNEDSNDCTICAICLIQTSLIVSIKNGLIFYDSISLTELKRAKLGITPNIISSSCDMKRLALVDNTGLLQFFNVATSRIVGPAKKDISSVLWSSKVASYVAMREKQKITVYDNMILDDTFQSKSKIVNFNEIEILTVDIMQIMKKPLNPDKKYFKTYPTKLVKNLKKMLADRPVVPLENAINFVKQQNNPQLMDELAQILLTESNLSMAEKCYLENQNYQGLQFIKRVRAVRDPKLQRAQILSYYGRFDDAQNIYESIDRTDLSVEMRSLIGDYQMIINILGSSSSDDAVAKAYQNLGEMHIENHDWKSAVKAFQKSKDKAKLALSLFITDDFDGLNKLFKKQSSRSQILPLLGSLFLALGASDESVEAFEKGGDIQSAIGACMRLNNWKRAIDIVSNYNETTKDGSSNLKSQRRSFQIEIRAKMMNYTNQLIQNGQISTAIDFYSQAGLELEAAKLLVREGDKIREKLFSAKLISAKKFYIFAGLKLVEQIKASESINIIDTTNQMSSTISSSAALSSTMTASPSKKPKSFTGDFSSDNSLEVSNLLEEAWRKAEGVHFYLLAHKLMSQKKWESALLCAVRVYELYSNIVGEDRAAALLAVCGMKSGYYQQCSKAFTSLEYYDDYSKERREKFENLAIDIFTKKPPIDPKMEQSKFCPKCQNSLNEMSCQCNQCGFKIPICVASGLLITDNAKWECQYCKHNVSFDANIDSMPVCPFCHQLVTS</sequence>
<evidence type="ECO:0000259" key="11">
    <source>
        <dbReference type="Pfam" id="PF23390"/>
    </source>
</evidence>
<dbReference type="PANTHER" id="PTHR12764:SF5">
    <property type="entry name" value="LD29485P"/>
    <property type="match status" value="1"/>
</dbReference>
<evidence type="ECO:0000256" key="6">
    <source>
        <dbReference type="ARBA" id="ARBA00023069"/>
    </source>
</evidence>
<evidence type="ECO:0000256" key="7">
    <source>
        <dbReference type="ARBA" id="ARBA00023212"/>
    </source>
</evidence>
<proteinExistence type="predicted"/>
<feature type="region of interest" description="Disordered" evidence="9">
    <location>
        <begin position="135"/>
        <end position="164"/>
    </location>
</feature>
<feature type="domain" description="IFT121 second beta-propeller" evidence="11">
    <location>
        <begin position="5"/>
        <end position="312"/>
    </location>
</feature>
<dbReference type="InterPro" id="IPR039857">
    <property type="entry name" value="Ift122/121"/>
</dbReference>
<dbReference type="PANTHER" id="PTHR12764">
    <property type="entry name" value="WD REPEAT DOMAIN-RELATED"/>
    <property type="match status" value="1"/>
</dbReference>
<dbReference type="InterPro" id="IPR056170">
    <property type="entry name" value="Znf_IFT121-like"/>
</dbReference>
<evidence type="ECO:0000256" key="3">
    <source>
        <dbReference type="ARBA" id="ARBA00022574"/>
    </source>
</evidence>
<dbReference type="InterPro" id="IPR057361">
    <property type="entry name" value="TPR_WDR35"/>
</dbReference>
<accession>A0ABR2K4V3</accession>
<keyword evidence="7" id="KW-0206">Cytoskeleton</keyword>
<keyword evidence="4" id="KW-0677">Repeat</keyword>
<evidence type="ECO:0008006" key="15">
    <source>
        <dbReference type="Google" id="ProtNLM"/>
    </source>
</evidence>
<dbReference type="EMBL" id="JAPFFF010000007">
    <property type="protein sequence ID" value="KAK8885843.1"/>
    <property type="molecule type" value="Genomic_DNA"/>
</dbReference>
<dbReference type="Gene3D" id="1.25.40.470">
    <property type="match status" value="1"/>
</dbReference>
<feature type="domain" description="IFT121-like zinc finger" evidence="10">
    <location>
        <begin position="839"/>
        <end position="881"/>
    </location>
</feature>
<reference evidence="13 14" key="1">
    <citation type="submission" date="2024-04" db="EMBL/GenBank/DDBJ databases">
        <title>Tritrichomonas musculus Genome.</title>
        <authorList>
            <person name="Alves-Ferreira E."/>
            <person name="Grigg M."/>
            <person name="Lorenzi H."/>
            <person name="Galac M."/>
        </authorList>
    </citation>
    <scope>NUCLEOTIDE SEQUENCE [LARGE SCALE GENOMIC DNA]</scope>
    <source>
        <strain evidence="13 14">EAF2021</strain>
    </source>
</reference>
<protein>
    <recommendedName>
        <fullName evidence="15">WD repeat protein</fullName>
    </recommendedName>
</protein>
<dbReference type="InterPro" id="IPR036322">
    <property type="entry name" value="WD40_repeat_dom_sf"/>
</dbReference>
<feature type="domain" description="IFT121-like TPR repeats" evidence="12">
    <location>
        <begin position="708"/>
        <end position="808"/>
    </location>
</feature>
<keyword evidence="5" id="KW-0970">Cilium biogenesis/degradation</keyword>
<keyword evidence="14" id="KW-1185">Reference proteome</keyword>
<evidence type="ECO:0000256" key="5">
    <source>
        <dbReference type="ARBA" id="ARBA00022794"/>
    </source>
</evidence>
<dbReference type="Pfam" id="PF23145">
    <property type="entry name" value="Zf_2nd_IFT121"/>
    <property type="match status" value="1"/>
</dbReference>
<dbReference type="InterPro" id="IPR056158">
    <property type="entry name" value="Beta-prop_IFT121_2nd"/>
</dbReference>
<organism evidence="13 14">
    <name type="scientific">Tritrichomonas musculus</name>
    <dbReference type="NCBI Taxonomy" id="1915356"/>
    <lineage>
        <taxon>Eukaryota</taxon>
        <taxon>Metamonada</taxon>
        <taxon>Parabasalia</taxon>
        <taxon>Tritrichomonadida</taxon>
        <taxon>Tritrichomonadidae</taxon>
        <taxon>Tritrichomonas</taxon>
    </lineage>
</organism>
<comment type="subcellular location">
    <subcellularLocation>
        <location evidence="1">Cytoplasm</location>
        <location evidence="1">Cytoskeleton</location>
        <location evidence="1">Cilium basal body</location>
    </subcellularLocation>
</comment>
<dbReference type="SUPFAM" id="SSF48452">
    <property type="entry name" value="TPR-like"/>
    <property type="match status" value="1"/>
</dbReference>
<dbReference type="InterPro" id="IPR019734">
    <property type="entry name" value="TPR_rpt"/>
</dbReference>
<evidence type="ECO:0000256" key="4">
    <source>
        <dbReference type="ARBA" id="ARBA00022737"/>
    </source>
</evidence>
<evidence type="ECO:0000259" key="10">
    <source>
        <dbReference type="Pfam" id="PF23145"/>
    </source>
</evidence>
<comment type="caution">
    <text evidence="13">The sequence shown here is derived from an EMBL/GenBank/DDBJ whole genome shotgun (WGS) entry which is preliminary data.</text>
</comment>
<dbReference type="InterPro" id="IPR057979">
    <property type="entry name" value="TPR_IFT121"/>
</dbReference>
<evidence type="ECO:0000256" key="9">
    <source>
        <dbReference type="SAM" id="MobiDB-lite"/>
    </source>
</evidence>
<dbReference type="Pfam" id="PF25170">
    <property type="entry name" value="TPR_WDR35"/>
    <property type="match status" value="1"/>
</dbReference>
<keyword evidence="3" id="KW-0853">WD repeat</keyword>
<evidence type="ECO:0000256" key="1">
    <source>
        <dbReference type="ARBA" id="ARBA00004120"/>
    </source>
</evidence>
<dbReference type="SUPFAM" id="SSF50978">
    <property type="entry name" value="WD40 repeat-like"/>
    <property type="match status" value="1"/>
</dbReference>
<dbReference type="Proteomes" id="UP001470230">
    <property type="component" value="Unassembled WGS sequence"/>
</dbReference>
<evidence type="ECO:0000313" key="13">
    <source>
        <dbReference type="EMBL" id="KAK8885843.1"/>
    </source>
</evidence>
<dbReference type="Pfam" id="PF25768">
    <property type="entry name" value="TPR_IFT121"/>
    <property type="match status" value="1"/>
</dbReference>
<name>A0ABR2K4V3_9EUKA</name>
<feature type="compositionally biased region" description="Basic and acidic residues" evidence="9">
    <location>
        <begin position="147"/>
        <end position="160"/>
    </location>
</feature>
<evidence type="ECO:0000256" key="8">
    <source>
        <dbReference type="ARBA" id="ARBA00023273"/>
    </source>
</evidence>
<gene>
    <name evidence="13" type="ORF">M9Y10_041297</name>
</gene>
<evidence type="ECO:0000313" key="14">
    <source>
        <dbReference type="Proteomes" id="UP001470230"/>
    </source>
</evidence>
<evidence type="ECO:0000259" key="12">
    <source>
        <dbReference type="Pfam" id="PF25768"/>
    </source>
</evidence>
<keyword evidence="6" id="KW-0969">Cilium</keyword>
<dbReference type="InterPro" id="IPR011990">
    <property type="entry name" value="TPR-like_helical_dom_sf"/>
</dbReference>